<feature type="domain" description="Major facilitator superfamily (MFS) profile" evidence="8">
    <location>
        <begin position="37"/>
        <end position="452"/>
    </location>
</feature>
<feature type="transmembrane region" description="Helical" evidence="7">
    <location>
        <begin position="393"/>
        <end position="418"/>
    </location>
</feature>
<evidence type="ECO:0000259" key="8">
    <source>
        <dbReference type="PROSITE" id="PS50850"/>
    </source>
</evidence>
<evidence type="ECO:0000256" key="6">
    <source>
        <dbReference type="ARBA" id="ARBA00023136"/>
    </source>
</evidence>
<feature type="transmembrane region" description="Helical" evidence="7">
    <location>
        <begin position="30"/>
        <end position="50"/>
    </location>
</feature>
<dbReference type="InterPro" id="IPR005829">
    <property type="entry name" value="Sugar_transporter_CS"/>
</dbReference>
<evidence type="ECO:0000313" key="9">
    <source>
        <dbReference type="EMBL" id="VDI02747.1"/>
    </source>
</evidence>
<feature type="transmembrane region" description="Helical" evidence="7">
    <location>
        <begin position="126"/>
        <end position="149"/>
    </location>
</feature>
<feature type="transmembrane region" description="Helical" evidence="7">
    <location>
        <begin position="102"/>
        <end position="120"/>
    </location>
</feature>
<dbReference type="SUPFAM" id="SSF103473">
    <property type="entry name" value="MFS general substrate transporter"/>
    <property type="match status" value="2"/>
</dbReference>
<dbReference type="InterPro" id="IPR003663">
    <property type="entry name" value="Sugar/inositol_transpt"/>
</dbReference>
<keyword evidence="5 7" id="KW-1133">Transmembrane helix</keyword>
<protein>
    <submittedName>
        <fullName evidence="9">MFS transporter, SP family, solute carrier family 2 (Myo-inositol transporter), member 13</fullName>
    </submittedName>
</protein>
<dbReference type="AlphaFoldDB" id="A0A8B6CDF4"/>
<comment type="subcellular location">
    <subcellularLocation>
        <location evidence="1">Membrane</location>
        <topology evidence="1">Multi-pass membrane protein</topology>
    </subcellularLocation>
</comment>
<dbReference type="Gene3D" id="1.20.1250.20">
    <property type="entry name" value="MFS general substrate transporter like domains"/>
    <property type="match status" value="2"/>
</dbReference>
<evidence type="ECO:0000256" key="2">
    <source>
        <dbReference type="ARBA" id="ARBA00010992"/>
    </source>
</evidence>
<keyword evidence="6 7" id="KW-0472">Membrane</keyword>
<dbReference type="PANTHER" id="PTHR48020:SF12">
    <property type="entry name" value="PROTON MYO-INOSITOL COTRANSPORTER"/>
    <property type="match status" value="1"/>
</dbReference>
<name>A0A8B6CDF4_MYTGA</name>
<dbReference type="Pfam" id="PF00083">
    <property type="entry name" value="Sugar_tr"/>
    <property type="match status" value="2"/>
</dbReference>
<feature type="transmembrane region" description="Helical" evidence="7">
    <location>
        <begin position="75"/>
        <end position="95"/>
    </location>
</feature>
<evidence type="ECO:0000256" key="3">
    <source>
        <dbReference type="ARBA" id="ARBA00022448"/>
    </source>
</evidence>
<evidence type="ECO:0000256" key="1">
    <source>
        <dbReference type="ARBA" id="ARBA00004141"/>
    </source>
</evidence>
<reference evidence="9" key="1">
    <citation type="submission" date="2018-11" db="EMBL/GenBank/DDBJ databases">
        <authorList>
            <person name="Alioto T."/>
            <person name="Alioto T."/>
        </authorList>
    </citation>
    <scope>NUCLEOTIDE SEQUENCE</scope>
</reference>
<evidence type="ECO:0000256" key="5">
    <source>
        <dbReference type="ARBA" id="ARBA00022989"/>
    </source>
</evidence>
<sequence>MENVSTISSNKITNNSGKTVYDSKNTSSKFTCYLCFVAVFGALGGFSFGYDTGVVSGALLFIRAEFELDSFDQEVLVSVTIATAMITAFMSGYLGDKIGRRPSMLIGSFVFTVSTILNGVSKTYWMLLLGRGLLGIGIGVILMISPVYIAECSPVKYRGPLVTLCTGMMAIGRTVASIVDGAFSYDKTGWRYMLGLTGVPSLVQFIGFLFLPETPRYLVRNDKEDMATHILQRIRGRSDVSDDIKQIKEICQQEIKLKELQGVLLSLIVLAVAFQLSEINSPEVTYSEDVNNTCLSYSSCATCIKEPNCGFCYIEDGYSAINGSCTQKLDTMTAKYGRCNSTELSDGLIWGTTSCPSQYFWMCLLGLSLYLITFSPGIGPLPMTINSEIYPLWARSTCMAIASSTNWLFSLVISLSFLSLTDSVGAYGTYWLFAAVVVLGFIFLFFTLPETKDKKLEDVESLFETPWCSCGRSGSLEINRKTNKPV</sequence>
<feature type="transmembrane region" description="Helical" evidence="7">
    <location>
        <begin position="161"/>
        <end position="183"/>
    </location>
</feature>
<comment type="similarity">
    <text evidence="2">Belongs to the major facilitator superfamily. Sugar transporter (TC 2.A.1.1) family.</text>
</comment>
<dbReference type="EMBL" id="UYJE01001519">
    <property type="protein sequence ID" value="VDI02747.1"/>
    <property type="molecule type" value="Genomic_DNA"/>
</dbReference>
<dbReference type="PANTHER" id="PTHR48020">
    <property type="entry name" value="PROTON MYO-INOSITOL COTRANSPORTER"/>
    <property type="match status" value="1"/>
</dbReference>
<feature type="transmembrane region" description="Helical" evidence="7">
    <location>
        <begin position="359"/>
        <end position="381"/>
    </location>
</feature>
<organism evidence="9 10">
    <name type="scientific">Mytilus galloprovincialis</name>
    <name type="common">Mediterranean mussel</name>
    <dbReference type="NCBI Taxonomy" id="29158"/>
    <lineage>
        <taxon>Eukaryota</taxon>
        <taxon>Metazoa</taxon>
        <taxon>Spiralia</taxon>
        <taxon>Lophotrochozoa</taxon>
        <taxon>Mollusca</taxon>
        <taxon>Bivalvia</taxon>
        <taxon>Autobranchia</taxon>
        <taxon>Pteriomorphia</taxon>
        <taxon>Mytilida</taxon>
        <taxon>Mytiloidea</taxon>
        <taxon>Mytilidae</taxon>
        <taxon>Mytilinae</taxon>
        <taxon>Mytilus</taxon>
    </lineage>
</organism>
<dbReference type="PROSITE" id="PS00217">
    <property type="entry name" value="SUGAR_TRANSPORT_2"/>
    <property type="match status" value="1"/>
</dbReference>
<keyword evidence="4 7" id="KW-0812">Transmembrane</keyword>
<evidence type="ECO:0000313" key="10">
    <source>
        <dbReference type="Proteomes" id="UP000596742"/>
    </source>
</evidence>
<keyword evidence="3" id="KW-0813">Transport</keyword>
<comment type="caution">
    <text evidence="9">The sequence shown here is derived from an EMBL/GenBank/DDBJ whole genome shotgun (WGS) entry which is preliminary data.</text>
</comment>
<dbReference type="InterPro" id="IPR020846">
    <property type="entry name" value="MFS_dom"/>
</dbReference>
<feature type="transmembrane region" description="Helical" evidence="7">
    <location>
        <begin position="430"/>
        <end position="448"/>
    </location>
</feature>
<dbReference type="PRINTS" id="PR00171">
    <property type="entry name" value="SUGRTRNSPORT"/>
</dbReference>
<dbReference type="InterPro" id="IPR005828">
    <property type="entry name" value="MFS_sugar_transport-like"/>
</dbReference>
<dbReference type="InterPro" id="IPR036259">
    <property type="entry name" value="MFS_trans_sf"/>
</dbReference>
<evidence type="ECO:0000256" key="7">
    <source>
        <dbReference type="SAM" id="Phobius"/>
    </source>
</evidence>
<feature type="transmembrane region" description="Helical" evidence="7">
    <location>
        <begin position="189"/>
        <end position="211"/>
    </location>
</feature>
<dbReference type="InterPro" id="IPR050814">
    <property type="entry name" value="Myo-inositol_Transporter"/>
</dbReference>
<dbReference type="GO" id="GO:0016324">
    <property type="term" value="C:apical plasma membrane"/>
    <property type="evidence" value="ECO:0007669"/>
    <property type="project" value="TreeGrafter"/>
</dbReference>
<accession>A0A8B6CDF4</accession>
<dbReference type="Proteomes" id="UP000596742">
    <property type="component" value="Unassembled WGS sequence"/>
</dbReference>
<evidence type="ECO:0000256" key="4">
    <source>
        <dbReference type="ARBA" id="ARBA00022692"/>
    </source>
</evidence>
<dbReference type="GO" id="GO:0005366">
    <property type="term" value="F:myo-inositol:proton symporter activity"/>
    <property type="evidence" value="ECO:0007669"/>
    <property type="project" value="TreeGrafter"/>
</dbReference>
<gene>
    <name evidence="9" type="ORF">MGAL_10B033433</name>
</gene>
<proteinExistence type="inferred from homology"/>
<dbReference type="PROSITE" id="PS50850">
    <property type="entry name" value="MFS"/>
    <property type="match status" value="1"/>
</dbReference>
<dbReference type="OrthoDB" id="6339427at2759"/>
<keyword evidence="10" id="KW-1185">Reference proteome</keyword>